<evidence type="ECO:0000256" key="5">
    <source>
        <dbReference type="RuleBase" id="RU003870"/>
    </source>
</evidence>
<proteinExistence type="inferred from homology"/>
<dbReference type="PANTHER" id="PTHR11655:SF14">
    <property type="entry name" value="LARGE RIBOSOMAL SUBUNIT PROTEIN UL6M"/>
    <property type="match status" value="1"/>
</dbReference>
<dbReference type="GO" id="GO:0019843">
    <property type="term" value="F:rRNA binding"/>
    <property type="evidence" value="ECO:0007669"/>
    <property type="project" value="UniProtKB-UniRule"/>
</dbReference>
<dbReference type="EMBL" id="MHSS01000002">
    <property type="protein sequence ID" value="OHA48936.1"/>
    <property type="molecule type" value="Genomic_DNA"/>
</dbReference>
<keyword evidence="1 3" id="KW-0689">Ribosomal protein</keyword>
<dbReference type="SUPFAM" id="SSF56053">
    <property type="entry name" value="Ribosomal protein L6"/>
    <property type="match status" value="2"/>
</dbReference>
<gene>
    <name evidence="3" type="primary">rplF</name>
    <name evidence="7" type="ORF">A2806_04565</name>
</gene>
<organism evidence="7 8">
    <name type="scientific">Candidatus Terrybacteria bacterium RIFCSPHIGHO2_01_FULL_48_17</name>
    <dbReference type="NCBI Taxonomy" id="1802362"/>
    <lineage>
        <taxon>Bacteria</taxon>
        <taxon>Candidatus Terryibacteriota</taxon>
    </lineage>
</organism>
<dbReference type="PANTHER" id="PTHR11655">
    <property type="entry name" value="60S/50S RIBOSOMAL PROTEIN L6/L9"/>
    <property type="match status" value="1"/>
</dbReference>
<dbReference type="GO" id="GO:0022625">
    <property type="term" value="C:cytosolic large ribosomal subunit"/>
    <property type="evidence" value="ECO:0007669"/>
    <property type="project" value="UniProtKB-UniRule"/>
</dbReference>
<evidence type="ECO:0000256" key="3">
    <source>
        <dbReference type="HAMAP-Rule" id="MF_01365"/>
    </source>
</evidence>
<dbReference type="GO" id="GO:0002181">
    <property type="term" value="P:cytoplasmic translation"/>
    <property type="evidence" value="ECO:0007669"/>
    <property type="project" value="TreeGrafter"/>
</dbReference>
<evidence type="ECO:0000313" key="8">
    <source>
        <dbReference type="Proteomes" id="UP000177629"/>
    </source>
</evidence>
<accession>A0A1G2PKU7</accession>
<comment type="similarity">
    <text evidence="3 4">Belongs to the universal ribosomal protein uL6 family.</text>
</comment>
<sequence length="181" mass="19431">MSRIGKQPISVPSDVSITIEGSLIQANGPKGKLFTQLPPEIKADHKDGMVLVSPVGNATKRVKSVWGLTRMRIANAVQGAHQGFSKKLILEGIGIRAQLEGKALVLSLGFSHPVRVEPPEGITFLVEKNAVTILGPDKHMVGQVAASIRGMKKPEPYKGAGIRYENEQVRRKAGKKAAAIK</sequence>
<evidence type="ECO:0000256" key="4">
    <source>
        <dbReference type="RuleBase" id="RU003869"/>
    </source>
</evidence>
<name>A0A1G2PKU7_9BACT</name>
<keyword evidence="3 5" id="KW-0699">rRNA-binding</keyword>
<comment type="function">
    <text evidence="3 5">This protein binds to the 23S rRNA, and is important in its secondary structure. It is located near the subunit interface in the base of the L7/L12 stalk, and near the tRNA binding site of the peptidyltransferase center.</text>
</comment>
<dbReference type="PRINTS" id="PR00059">
    <property type="entry name" value="RIBOSOMALL6"/>
</dbReference>
<dbReference type="PIRSF" id="PIRSF002162">
    <property type="entry name" value="Ribosomal_L6"/>
    <property type="match status" value="1"/>
</dbReference>
<dbReference type="AlphaFoldDB" id="A0A1G2PKU7"/>
<dbReference type="Proteomes" id="UP000177629">
    <property type="component" value="Unassembled WGS sequence"/>
</dbReference>
<dbReference type="HAMAP" id="MF_01365_B">
    <property type="entry name" value="Ribosomal_uL6_B"/>
    <property type="match status" value="1"/>
</dbReference>
<dbReference type="InterPro" id="IPR036789">
    <property type="entry name" value="Ribosomal_uL6-like_a/b-dom_sf"/>
</dbReference>
<evidence type="ECO:0000256" key="2">
    <source>
        <dbReference type="ARBA" id="ARBA00023274"/>
    </source>
</evidence>
<feature type="domain" description="Large ribosomal subunit protein uL6 alpha-beta" evidence="6">
    <location>
        <begin position="92"/>
        <end position="164"/>
    </location>
</feature>
<evidence type="ECO:0000256" key="1">
    <source>
        <dbReference type="ARBA" id="ARBA00022980"/>
    </source>
</evidence>
<dbReference type="InterPro" id="IPR000702">
    <property type="entry name" value="Ribosomal_uL6-like"/>
</dbReference>
<keyword evidence="3 5" id="KW-0694">RNA-binding</keyword>
<dbReference type="NCBIfam" id="TIGR03654">
    <property type="entry name" value="L6_bact"/>
    <property type="match status" value="1"/>
</dbReference>
<dbReference type="Pfam" id="PF00347">
    <property type="entry name" value="Ribosomal_L6"/>
    <property type="match status" value="1"/>
</dbReference>
<evidence type="ECO:0000259" key="6">
    <source>
        <dbReference type="Pfam" id="PF00347"/>
    </source>
</evidence>
<protein>
    <recommendedName>
        <fullName evidence="3">Large ribosomal subunit protein uL6</fullName>
    </recommendedName>
</protein>
<evidence type="ECO:0000313" key="7">
    <source>
        <dbReference type="EMBL" id="OHA48936.1"/>
    </source>
</evidence>
<comment type="caution">
    <text evidence="7">The sequence shown here is derived from an EMBL/GenBank/DDBJ whole genome shotgun (WGS) entry which is preliminary data.</text>
</comment>
<dbReference type="InterPro" id="IPR019906">
    <property type="entry name" value="Ribosomal_uL6_bac-type"/>
</dbReference>
<keyword evidence="2 3" id="KW-0687">Ribonucleoprotein</keyword>
<dbReference type="GO" id="GO:0003735">
    <property type="term" value="F:structural constituent of ribosome"/>
    <property type="evidence" value="ECO:0007669"/>
    <property type="project" value="UniProtKB-UniRule"/>
</dbReference>
<reference evidence="7 8" key="1">
    <citation type="journal article" date="2016" name="Nat. Commun.">
        <title>Thousands of microbial genomes shed light on interconnected biogeochemical processes in an aquifer system.</title>
        <authorList>
            <person name="Anantharaman K."/>
            <person name="Brown C.T."/>
            <person name="Hug L.A."/>
            <person name="Sharon I."/>
            <person name="Castelle C.J."/>
            <person name="Probst A.J."/>
            <person name="Thomas B.C."/>
            <person name="Singh A."/>
            <person name="Wilkins M.J."/>
            <person name="Karaoz U."/>
            <person name="Brodie E.L."/>
            <person name="Williams K.H."/>
            <person name="Hubbard S.S."/>
            <person name="Banfield J.F."/>
        </authorList>
    </citation>
    <scope>NUCLEOTIDE SEQUENCE [LARGE SCALE GENOMIC DNA]</scope>
</reference>
<dbReference type="Gene3D" id="3.90.930.12">
    <property type="entry name" value="Ribosomal protein L6, alpha-beta domain"/>
    <property type="match status" value="2"/>
</dbReference>
<dbReference type="STRING" id="1802362.A2806_04565"/>
<comment type="subunit">
    <text evidence="3">Part of the 50S ribosomal subunit.</text>
</comment>
<dbReference type="InterPro" id="IPR020040">
    <property type="entry name" value="Ribosomal_uL6_a/b-dom"/>
</dbReference>